<dbReference type="PANTHER" id="PTHR48051:SF46">
    <property type="entry name" value="LEUCINE RICH REPEAT-CONTAINING DOMAIN PROTEIN"/>
    <property type="match status" value="1"/>
</dbReference>
<dbReference type="Pfam" id="PF13855">
    <property type="entry name" value="LRR_8"/>
    <property type="match status" value="1"/>
</dbReference>
<dbReference type="OrthoDB" id="1517790at2759"/>
<dbReference type="SMART" id="SM00369">
    <property type="entry name" value="LRR_TYP"/>
    <property type="match status" value="3"/>
</dbReference>
<dbReference type="SUPFAM" id="SSF52058">
    <property type="entry name" value="L domain-like"/>
    <property type="match status" value="1"/>
</dbReference>
<dbReference type="PANTHER" id="PTHR48051">
    <property type="match status" value="1"/>
</dbReference>
<dbReference type="Proteomes" id="UP000800041">
    <property type="component" value="Unassembled WGS sequence"/>
</dbReference>
<dbReference type="AlphaFoldDB" id="A0A6G1GUQ6"/>
<evidence type="ECO:0000256" key="2">
    <source>
        <dbReference type="ARBA" id="ARBA00022737"/>
    </source>
</evidence>
<dbReference type="InterPro" id="IPR003591">
    <property type="entry name" value="Leu-rich_rpt_typical-subtyp"/>
</dbReference>
<evidence type="ECO:0000256" key="3">
    <source>
        <dbReference type="SAM" id="MobiDB-lite"/>
    </source>
</evidence>
<organism evidence="4 5">
    <name type="scientific">Aulographum hederae CBS 113979</name>
    <dbReference type="NCBI Taxonomy" id="1176131"/>
    <lineage>
        <taxon>Eukaryota</taxon>
        <taxon>Fungi</taxon>
        <taxon>Dikarya</taxon>
        <taxon>Ascomycota</taxon>
        <taxon>Pezizomycotina</taxon>
        <taxon>Dothideomycetes</taxon>
        <taxon>Pleosporomycetidae</taxon>
        <taxon>Aulographales</taxon>
        <taxon>Aulographaceae</taxon>
    </lineage>
</organism>
<reference evidence="4" key="1">
    <citation type="journal article" date="2020" name="Stud. Mycol.">
        <title>101 Dothideomycetes genomes: a test case for predicting lifestyles and emergence of pathogens.</title>
        <authorList>
            <person name="Haridas S."/>
            <person name="Albert R."/>
            <person name="Binder M."/>
            <person name="Bloem J."/>
            <person name="Labutti K."/>
            <person name="Salamov A."/>
            <person name="Andreopoulos B."/>
            <person name="Baker S."/>
            <person name="Barry K."/>
            <person name="Bills G."/>
            <person name="Bluhm B."/>
            <person name="Cannon C."/>
            <person name="Castanera R."/>
            <person name="Culley D."/>
            <person name="Daum C."/>
            <person name="Ezra D."/>
            <person name="Gonzalez J."/>
            <person name="Henrissat B."/>
            <person name="Kuo A."/>
            <person name="Liang C."/>
            <person name="Lipzen A."/>
            <person name="Lutzoni F."/>
            <person name="Magnuson J."/>
            <person name="Mondo S."/>
            <person name="Nolan M."/>
            <person name="Ohm R."/>
            <person name="Pangilinan J."/>
            <person name="Park H.-J."/>
            <person name="Ramirez L."/>
            <person name="Alfaro M."/>
            <person name="Sun H."/>
            <person name="Tritt A."/>
            <person name="Yoshinaga Y."/>
            <person name="Zwiers L.-H."/>
            <person name="Turgeon B."/>
            <person name="Goodwin S."/>
            <person name="Spatafora J."/>
            <person name="Crous P."/>
            <person name="Grigoriev I."/>
        </authorList>
    </citation>
    <scope>NUCLEOTIDE SEQUENCE</scope>
    <source>
        <strain evidence="4">CBS 113979</strain>
    </source>
</reference>
<evidence type="ECO:0000256" key="1">
    <source>
        <dbReference type="ARBA" id="ARBA00022614"/>
    </source>
</evidence>
<dbReference type="EMBL" id="ML977167">
    <property type="protein sequence ID" value="KAF1984510.1"/>
    <property type="molecule type" value="Genomic_DNA"/>
</dbReference>
<dbReference type="Gene3D" id="3.80.10.10">
    <property type="entry name" value="Ribonuclease Inhibitor"/>
    <property type="match status" value="1"/>
</dbReference>
<feature type="region of interest" description="Disordered" evidence="3">
    <location>
        <begin position="1"/>
        <end position="57"/>
    </location>
</feature>
<dbReference type="InterPro" id="IPR001611">
    <property type="entry name" value="Leu-rich_rpt"/>
</dbReference>
<gene>
    <name evidence="4" type="ORF">K402DRAFT_455692</name>
</gene>
<proteinExistence type="predicted"/>
<name>A0A6G1GUQ6_9PEZI</name>
<sequence length="557" mass="61617">MAVEVPGEIAMADVPSSPPAAVTVTAESVPALPSRKRTRHQPSARFNLTSSDDAPLFSSDDFNDASVDNYAPGRSKRQFLGPWWQHSSQTVPDDAPQPQPRGFGRNLDSGIFMGSDDTVSSEDSATSLPLPLDLRCAPRHYMSVTLSEPELRAVELIRYCLERGEERVDLSNYGIQSLSNGLLEPLHQLIKHPRHAGTDLPGPESYEVLVPALQLFLSGNSLRSIPREVWNFQSLTVLSLRNNELTELPPSIGRLHNLVELNVSGNRLRWLPWELLRLYGKNGKLRRLTTLPNPFVQGLKFTGTLQTIRQWHFPSTSDGLRDVLQSLQEDLASSTQDSAEAIQTAWLLKLHNLISAEVFREHISTSLPSEIPHLLRSIPSIRKEQPLLIAATPLSYFAFDGSPLPGFSPPSVTPENVELVPASLTLDMKQPPSHHPSSRAPSLLELTLRTLTTSSNFSNSVTLSTLRSYLPRTTSPAIIRTINLAFEVQENGGRNCSVCKRAYAIPRAEWIEYWHFVPDGAAKAASGEMFVPHLRRVCSFGCAKEGRGAEDVEVGER</sequence>
<keyword evidence="5" id="KW-1185">Reference proteome</keyword>
<dbReference type="InterPro" id="IPR032675">
    <property type="entry name" value="LRR_dom_sf"/>
</dbReference>
<dbReference type="InterPro" id="IPR050216">
    <property type="entry name" value="LRR_domain-containing"/>
</dbReference>
<feature type="region of interest" description="Disordered" evidence="3">
    <location>
        <begin position="86"/>
        <end position="127"/>
    </location>
</feature>
<evidence type="ECO:0000313" key="4">
    <source>
        <dbReference type="EMBL" id="KAF1984510.1"/>
    </source>
</evidence>
<dbReference type="PROSITE" id="PS51450">
    <property type="entry name" value="LRR"/>
    <property type="match status" value="1"/>
</dbReference>
<protein>
    <recommendedName>
        <fullName evidence="6">L domain-like protein</fullName>
    </recommendedName>
</protein>
<dbReference type="GO" id="GO:0005737">
    <property type="term" value="C:cytoplasm"/>
    <property type="evidence" value="ECO:0007669"/>
    <property type="project" value="TreeGrafter"/>
</dbReference>
<evidence type="ECO:0008006" key="6">
    <source>
        <dbReference type="Google" id="ProtNLM"/>
    </source>
</evidence>
<evidence type="ECO:0000313" key="5">
    <source>
        <dbReference type="Proteomes" id="UP000800041"/>
    </source>
</evidence>
<feature type="compositionally biased region" description="Polar residues" evidence="3">
    <location>
        <begin position="117"/>
        <end position="127"/>
    </location>
</feature>
<keyword evidence="2" id="KW-0677">Repeat</keyword>
<accession>A0A6G1GUQ6</accession>
<keyword evidence="1" id="KW-0433">Leucine-rich repeat</keyword>